<comment type="similarity">
    <text evidence="2">Belongs to the bacterial solute-binding protein SsuA/TauA family.</text>
</comment>
<comment type="subcellular location">
    <subcellularLocation>
        <location evidence="1">Periplasm</location>
    </subcellularLocation>
</comment>
<evidence type="ECO:0000259" key="4">
    <source>
        <dbReference type="Pfam" id="PF22384"/>
    </source>
</evidence>
<proteinExistence type="inferred from homology"/>
<organism evidence="5 6">
    <name type="scientific">Basidiobolus ranarum</name>
    <dbReference type="NCBI Taxonomy" id="34480"/>
    <lineage>
        <taxon>Eukaryota</taxon>
        <taxon>Fungi</taxon>
        <taxon>Fungi incertae sedis</taxon>
        <taxon>Zoopagomycota</taxon>
        <taxon>Entomophthoromycotina</taxon>
        <taxon>Basidiobolomycetes</taxon>
        <taxon>Basidiobolales</taxon>
        <taxon>Basidiobolaceae</taxon>
        <taxon>Basidiobolus</taxon>
    </lineage>
</organism>
<dbReference type="InterPro" id="IPR054364">
    <property type="entry name" value="Ca3427-like_PBP2"/>
</dbReference>
<keyword evidence="3" id="KW-0732">Signal</keyword>
<dbReference type="Gene3D" id="3.40.190.10">
    <property type="entry name" value="Periplasmic binding protein-like II"/>
    <property type="match status" value="2"/>
</dbReference>
<accession>A0ABR2W4Z5</accession>
<dbReference type="Proteomes" id="UP001479436">
    <property type="component" value="Unassembled WGS sequence"/>
</dbReference>
<evidence type="ECO:0000256" key="2">
    <source>
        <dbReference type="ARBA" id="ARBA00010742"/>
    </source>
</evidence>
<keyword evidence="6" id="KW-1185">Reference proteome</keyword>
<dbReference type="EMBL" id="JASJQH010007018">
    <property type="protein sequence ID" value="KAK9720278.1"/>
    <property type="molecule type" value="Genomic_DNA"/>
</dbReference>
<dbReference type="SUPFAM" id="SSF53850">
    <property type="entry name" value="Periplasmic binding protein-like II"/>
    <property type="match status" value="1"/>
</dbReference>
<evidence type="ECO:0000256" key="3">
    <source>
        <dbReference type="ARBA" id="ARBA00022729"/>
    </source>
</evidence>
<name>A0ABR2W4Z5_9FUNG</name>
<reference evidence="5 6" key="1">
    <citation type="submission" date="2023-04" db="EMBL/GenBank/DDBJ databases">
        <title>Genome of Basidiobolus ranarum AG-B5.</title>
        <authorList>
            <person name="Stajich J.E."/>
            <person name="Carter-House D."/>
            <person name="Gryganskyi A."/>
        </authorList>
    </citation>
    <scope>NUCLEOTIDE SEQUENCE [LARGE SCALE GENOMIC DNA]</scope>
    <source>
        <strain evidence="5 6">AG-B5</strain>
    </source>
</reference>
<evidence type="ECO:0000313" key="5">
    <source>
        <dbReference type="EMBL" id="KAK9720278.1"/>
    </source>
</evidence>
<dbReference type="CDD" id="cd13637">
    <property type="entry name" value="PBP2_Ca3427_like"/>
    <property type="match status" value="1"/>
</dbReference>
<gene>
    <name evidence="5" type="ORF">K7432_004232</name>
</gene>
<comment type="caution">
    <text evidence="5">The sequence shown here is derived from an EMBL/GenBank/DDBJ whole genome shotgun (WGS) entry which is preliminary data.</text>
</comment>
<dbReference type="Pfam" id="PF22384">
    <property type="entry name" value="PBP2_Ca3427_like"/>
    <property type="match status" value="1"/>
</dbReference>
<dbReference type="PANTHER" id="PTHR30024">
    <property type="entry name" value="ALIPHATIC SULFONATES-BINDING PROTEIN-RELATED"/>
    <property type="match status" value="1"/>
</dbReference>
<evidence type="ECO:0000313" key="6">
    <source>
        <dbReference type="Proteomes" id="UP001479436"/>
    </source>
</evidence>
<dbReference type="PANTHER" id="PTHR30024:SF47">
    <property type="entry name" value="TAURINE-BINDING PERIPLASMIC PROTEIN"/>
    <property type="match status" value="1"/>
</dbReference>
<feature type="domain" description="Ca3427-like PBP 2" evidence="4">
    <location>
        <begin position="92"/>
        <end position="189"/>
    </location>
</feature>
<dbReference type="Pfam" id="PF13379">
    <property type="entry name" value="NMT1_2"/>
    <property type="match status" value="1"/>
</dbReference>
<protein>
    <recommendedName>
        <fullName evidence="4">Ca3427-like PBP 2 domain-containing protein</fullName>
    </recommendedName>
</protein>
<sequence>MVNPTHILRVGCVPEHFSCPLHIAQQDGYFKRRDVEVELVSVPEGTGKMLAMLKDGSLDIAMMVAEGVTAGISNGADQVKIIGTYVESPLCWAISAGVNSKHTSEDTLKNGTIGISRIGSGSHVMSLYLADTKGWFEGGQTTPLDFEILNNIDGLIAGVNDGSADAFLWEVFTTKPYYDAGKVKKIGQVVPPWPSFYIGANVTTLKTHQRTVKQFLAAVNEATRWFVHHKETKSVEFVMKQLGYPEEDVRNWFKTVTYPENVAAVSRSILQGCSDTLKKASAIKTVKSVEELCDTDIVLFSD</sequence>
<evidence type="ECO:0000256" key="1">
    <source>
        <dbReference type="ARBA" id="ARBA00004418"/>
    </source>
</evidence>